<protein>
    <submittedName>
        <fullName evidence="2">Uncharacterized protein</fullName>
    </submittedName>
</protein>
<feature type="region of interest" description="Disordered" evidence="1">
    <location>
        <begin position="41"/>
        <end position="82"/>
    </location>
</feature>
<feature type="compositionally biased region" description="Basic and acidic residues" evidence="1">
    <location>
        <begin position="46"/>
        <end position="56"/>
    </location>
</feature>
<evidence type="ECO:0000313" key="2">
    <source>
        <dbReference type="EnsemblMetazoa" id="AATE017426-PA.1"/>
    </source>
</evidence>
<organism evidence="2">
    <name type="scientific">Anopheles atroparvus</name>
    <name type="common">European mosquito</name>
    <dbReference type="NCBI Taxonomy" id="41427"/>
    <lineage>
        <taxon>Eukaryota</taxon>
        <taxon>Metazoa</taxon>
        <taxon>Ecdysozoa</taxon>
        <taxon>Arthropoda</taxon>
        <taxon>Hexapoda</taxon>
        <taxon>Insecta</taxon>
        <taxon>Pterygota</taxon>
        <taxon>Neoptera</taxon>
        <taxon>Endopterygota</taxon>
        <taxon>Diptera</taxon>
        <taxon>Nematocera</taxon>
        <taxon>Culicoidea</taxon>
        <taxon>Culicidae</taxon>
        <taxon>Anophelinae</taxon>
        <taxon>Anopheles</taxon>
    </lineage>
</organism>
<dbReference type="VEuPathDB" id="VectorBase:AATE017426"/>
<proteinExistence type="predicted"/>
<sequence length="408" mass="42711">MGFRGCRCVEIEIKVGRGGMLGGTGGCQLCRVSQLRRQLRRKVGGGRRDHGHEGGHNRRVRRLREVAPDEAKPPPPDADPKPAEELLVVRVVACRFIDGRPLPATAPPPAAVALPVTAEQLELEELLLLLLAPSTIGVTASPPDPTNGANLPLSALPTVPARFAATPPRATPAFSCLAAASAAASLLFGIRSYSSVPSGAFGGFGNATTSGFGMLSFGVSTNQSPTVAPGLPRRFAMWVTLPRSFLRKLLAPYLCGRWLFIPPPVTPGVPALAAPAATSALTLTGVPTPSGPELATIVRSSSISLPGLRFFSDTGDAVLPLFCVAAGSISPLSANLDATLRPPKKNPRKVLYCRLLTKSFLISLKSLPYFSSASSNRFASEALHSSISSRHSTGPLDGTSEHIAVSIE</sequence>
<dbReference type="EnsemblMetazoa" id="AATE017426-RA">
    <property type="protein sequence ID" value="AATE017426-PA.1"/>
    <property type="gene ID" value="AATE017426"/>
</dbReference>
<dbReference type="AlphaFoldDB" id="A0A182JG25"/>
<name>A0A182JG25_ANOAO</name>
<evidence type="ECO:0000256" key="1">
    <source>
        <dbReference type="SAM" id="MobiDB-lite"/>
    </source>
</evidence>
<accession>A0A182JG25</accession>
<reference evidence="2" key="1">
    <citation type="submission" date="2022-08" db="UniProtKB">
        <authorList>
            <consortium name="EnsemblMetazoa"/>
        </authorList>
    </citation>
    <scope>IDENTIFICATION</scope>
    <source>
        <strain evidence="2">EBRO</strain>
    </source>
</reference>
<feature type="compositionally biased region" description="Basic and acidic residues" evidence="1">
    <location>
        <begin position="63"/>
        <end position="82"/>
    </location>
</feature>